<dbReference type="PROSITE" id="PS50053">
    <property type="entry name" value="UBIQUITIN_2"/>
    <property type="match status" value="1"/>
</dbReference>
<name>A0A9N8DTF9_9STRA</name>
<protein>
    <recommendedName>
        <fullName evidence="1">Ubiquitin-like domain-containing protein</fullName>
    </recommendedName>
</protein>
<dbReference type="Proteomes" id="UP001153069">
    <property type="component" value="Unassembled WGS sequence"/>
</dbReference>
<evidence type="ECO:0000313" key="2">
    <source>
        <dbReference type="EMBL" id="CAB9506390.1"/>
    </source>
</evidence>
<gene>
    <name evidence="2" type="ORF">SEMRO_265_G102840.1</name>
</gene>
<comment type="caution">
    <text evidence="2">The sequence shown here is derived from an EMBL/GenBank/DDBJ whole genome shotgun (WGS) entry which is preliminary data.</text>
</comment>
<reference evidence="2" key="1">
    <citation type="submission" date="2020-06" db="EMBL/GenBank/DDBJ databases">
        <authorList>
            <consortium name="Plant Systems Biology data submission"/>
        </authorList>
    </citation>
    <scope>NUCLEOTIDE SEQUENCE</scope>
    <source>
        <strain evidence="2">D6</strain>
    </source>
</reference>
<dbReference type="InterPro" id="IPR000626">
    <property type="entry name" value="Ubiquitin-like_dom"/>
</dbReference>
<keyword evidence="3" id="KW-1185">Reference proteome</keyword>
<organism evidence="2 3">
    <name type="scientific">Seminavis robusta</name>
    <dbReference type="NCBI Taxonomy" id="568900"/>
    <lineage>
        <taxon>Eukaryota</taxon>
        <taxon>Sar</taxon>
        <taxon>Stramenopiles</taxon>
        <taxon>Ochrophyta</taxon>
        <taxon>Bacillariophyta</taxon>
        <taxon>Bacillariophyceae</taxon>
        <taxon>Bacillariophycidae</taxon>
        <taxon>Naviculales</taxon>
        <taxon>Naviculaceae</taxon>
        <taxon>Seminavis</taxon>
    </lineage>
</organism>
<dbReference type="EMBL" id="CAICTM010000264">
    <property type="protein sequence ID" value="CAB9506390.1"/>
    <property type="molecule type" value="Genomic_DNA"/>
</dbReference>
<proteinExistence type="predicted"/>
<sequence>MESRDLRESSSTCTSRVSDPPETLAIYYNFKKNAGIRMYDWKKEDHCLEVPFTNSTLTIGDLRGKLFDRFIGHEEFRLPPCTVAVPIKLFPVLIPSKKLSQDIDESNDDKLFIETLLETVPSVLDCEHPLILLNPVFDYKIQVDVIENPVYDREDVYDTNLDESVAKPGTIVQVCILQSECTSDAWLQKIYRAVGMSELDRAHVLWKGDEIVSVPFVREWSESRLQIWINQWRLCVRTLGGETIRVSVNPLDTPKALVDVIKDQSWRLRGLPWGASFGLVNSNNGTILSDDAEGTLQSLGVNKDSILYIILSTKAPTRHNGCTIPKAEHRGMTIDQLQEIARIVLTRCVPEKWTSTNPDHDDKLLRPEDVTLYDLMHHYIKPETLARNYSYVEPVSESEETIRGSKCYFTSHWWGGPVLDYFVACLSEHATHCSKRHAQNDSQGPPITYWICDYAIRQHDVKAELHVDPTNNEEHVPPPTVLDTRFFRAMEWSKGTVPVLDAEATTYKRIWCVFELFVTLDVRKAASGAYAYDICAMDKGDTGPAVLLDPTDKHSDAYTVYLCKFPL</sequence>
<feature type="domain" description="Ubiquitin-like" evidence="1">
    <location>
        <begin position="232"/>
        <end position="316"/>
    </location>
</feature>
<accession>A0A9N8DTF9</accession>
<evidence type="ECO:0000313" key="3">
    <source>
        <dbReference type="Proteomes" id="UP001153069"/>
    </source>
</evidence>
<evidence type="ECO:0000259" key="1">
    <source>
        <dbReference type="PROSITE" id="PS50053"/>
    </source>
</evidence>
<dbReference type="AlphaFoldDB" id="A0A9N8DTF9"/>